<dbReference type="Gene3D" id="1.10.630.10">
    <property type="entry name" value="Cytochrome P450"/>
    <property type="match status" value="1"/>
</dbReference>
<comment type="subcellular location">
    <subcellularLocation>
        <location evidence="3">Endoplasmic reticulum membrane</location>
        <topology evidence="3">Peripheral membrane protein</topology>
    </subcellularLocation>
    <subcellularLocation>
        <location evidence="2">Microsome membrane</location>
        <topology evidence="2">Peripheral membrane protein</topology>
    </subcellularLocation>
</comment>
<protein>
    <submittedName>
        <fullName evidence="14">Cytochrome P450</fullName>
    </submittedName>
</protein>
<dbReference type="EMBL" id="JQDR03003273">
    <property type="protein sequence ID" value="KAA0202627.1"/>
    <property type="molecule type" value="Genomic_DNA"/>
</dbReference>
<gene>
    <name evidence="14" type="ORF">HAZT_HAZT011445</name>
</gene>
<feature type="compositionally biased region" description="Polar residues" evidence="13">
    <location>
        <begin position="298"/>
        <end position="319"/>
    </location>
</feature>
<evidence type="ECO:0000256" key="2">
    <source>
        <dbReference type="ARBA" id="ARBA00004174"/>
    </source>
</evidence>
<evidence type="ECO:0000256" key="3">
    <source>
        <dbReference type="ARBA" id="ARBA00004406"/>
    </source>
</evidence>
<keyword evidence="11" id="KW-0503">Monooxygenase</keyword>
<comment type="similarity">
    <text evidence="4">Belongs to the cytochrome P450 family.</text>
</comment>
<keyword evidence="10" id="KW-0408">Iron</keyword>
<dbReference type="GO" id="GO:0016712">
    <property type="term" value="F:oxidoreductase activity, acting on paired donors, with incorporation or reduction of molecular oxygen, reduced flavin or flavoprotein as one donor, and incorporation of one atom of oxygen"/>
    <property type="evidence" value="ECO:0007669"/>
    <property type="project" value="InterPro"/>
</dbReference>
<dbReference type="GO" id="GO:0005789">
    <property type="term" value="C:endoplasmic reticulum membrane"/>
    <property type="evidence" value="ECO:0007669"/>
    <property type="project" value="UniProtKB-SubCell"/>
</dbReference>
<reference evidence="14" key="3">
    <citation type="submission" date="2019-06" db="EMBL/GenBank/DDBJ databases">
        <authorList>
            <person name="Poynton C."/>
            <person name="Hasenbein S."/>
            <person name="Benoit J.B."/>
            <person name="Sepulveda M.S."/>
            <person name="Poelchau M.F."/>
            <person name="Murali S.C."/>
            <person name="Chen S."/>
            <person name="Glastad K.M."/>
            <person name="Werren J.H."/>
            <person name="Vineis J.H."/>
            <person name="Bowen J.L."/>
            <person name="Friedrich M."/>
            <person name="Jones J."/>
            <person name="Robertson H.M."/>
            <person name="Feyereisen R."/>
            <person name="Mechler-Hickson A."/>
            <person name="Mathers N."/>
            <person name="Lee C.E."/>
            <person name="Colbourne J.K."/>
            <person name="Biales A."/>
            <person name="Johnston J.S."/>
            <person name="Wellborn G.A."/>
            <person name="Rosendale A.J."/>
            <person name="Cridge A.G."/>
            <person name="Munoz-Torres M.C."/>
            <person name="Bain P.A."/>
            <person name="Manny A.R."/>
            <person name="Major K.M."/>
            <person name="Lambert F.N."/>
            <person name="Vulpe C.D."/>
            <person name="Tuck P."/>
            <person name="Blalock B.J."/>
            <person name="Lin Y.-Y."/>
            <person name="Smith M.E."/>
            <person name="Ochoa-Acuna H."/>
            <person name="Chen M.-J.M."/>
            <person name="Childers C.P."/>
            <person name="Qu J."/>
            <person name="Dugan S."/>
            <person name="Lee S.L."/>
            <person name="Chao H."/>
            <person name="Dinh H."/>
            <person name="Han Y."/>
            <person name="Doddapaneni H."/>
            <person name="Worley K.C."/>
            <person name="Muzny D.M."/>
            <person name="Gibbs R.A."/>
            <person name="Richards S."/>
        </authorList>
    </citation>
    <scope>NUCLEOTIDE SEQUENCE</scope>
    <source>
        <strain evidence="14">HAZT.00-mixed</strain>
        <tissue evidence="14">Whole organism</tissue>
    </source>
</reference>
<keyword evidence="8" id="KW-0492">Microsome</keyword>
<dbReference type="InterPro" id="IPR036396">
    <property type="entry name" value="Cyt_P450_sf"/>
</dbReference>
<feature type="region of interest" description="Disordered" evidence="13">
    <location>
        <begin position="243"/>
        <end position="326"/>
    </location>
</feature>
<dbReference type="GO" id="GO:0005506">
    <property type="term" value="F:iron ion binding"/>
    <property type="evidence" value="ECO:0007669"/>
    <property type="project" value="InterPro"/>
</dbReference>
<organism evidence="14">
    <name type="scientific">Hyalella azteca</name>
    <name type="common">Amphipod</name>
    <dbReference type="NCBI Taxonomy" id="294128"/>
    <lineage>
        <taxon>Eukaryota</taxon>
        <taxon>Metazoa</taxon>
        <taxon>Ecdysozoa</taxon>
        <taxon>Arthropoda</taxon>
        <taxon>Crustacea</taxon>
        <taxon>Multicrustacea</taxon>
        <taxon>Malacostraca</taxon>
        <taxon>Eumalacostraca</taxon>
        <taxon>Peracarida</taxon>
        <taxon>Amphipoda</taxon>
        <taxon>Senticaudata</taxon>
        <taxon>Talitrida</taxon>
        <taxon>Talitroidea</taxon>
        <taxon>Hyalellidae</taxon>
        <taxon>Hyalella</taxon>
    </lineage>
</organism>
<comment type="cofactor">
    <cofactor evidence="1">
        <name>heme</name>
        <dbReference type="ChEBI" id="CHEBI:30413"/>
    </cofactor>
</comment>
<keyword evidence="9" id="KW-0560">Oxidoreductase</keyword>
<sequence length="326" mass="36936">MAEFDRWLYRECGGSRFCGFYEFTQPVLMVGDPELLKHIMIRDFDHFCDRSFVTFNDPVMDHMLLGLKGNIWKRVRSVMTPTFSSGKIKQTLGLVRDCASNLITYFNKKLDQNLMPGQWRVKCVFLSSVSVFEMKDVYGMFTMDTIASIAFGVSSDSLNNTQDEFSAAAARFFAEPQSWQKPLLWLQWCAPQLMRSLGLASLSRTPIHFFSKVVSDTMNYRLQHQLRRNDFLQLLLDARLQEKTNNNEKNNSKNKASAHHCFEESNGSSANATAGAKPPRAKLVDGQREQSFVPDSISAENSQGMQNQADSSSQKSTDATEPGMIL</sequence>
<keyword evidence="5" id="KW-0349">Heme</keyword>
<proteinExistence type="inferred from homology"/>
<evidence type="ECO:0000256" key="1">
    <source>
        <dbReference type="ARBA" id="ARBA00001971"/>
    </source>
</evidence>
<keyword evidence="12" id="KW-0472">Membrane</keyword>
<dbReference type="GO" id="GO:0020037">
    <property type="term" value="F:heme binding"/>
    <property type="evidence" value="ECO:0007669"/>
    <property type="project" value="InterPro"/>
</dbReference>
<feature type="compositionally biased region" description="Low complexity" evidence="13">
    <location>
        <begin position="265"/>
        <end position="276"/>
    </location>
</feature>
<comment type="caution">
    <text evidence="14">The sequence shown here is derived from an EMBL/GenBank/DDBJ whole genome shotgun (WGS) entry which is preliminary data.</text>
</comment>
<dbReference type="PANTHER" id="PTHR24292:SF54">
    <property type="entry name" value="CYP9F3-RELATED"/>
    <property type="match status" value="1"/>
</dbReference>
<reference evidence="14" key="1">
    <citation type="submission" date="2014-08" db="EMBL/GenBank/DDBJ databases">
        <authorList>
            <person name="Murali S."/>
            <person name="Richards S."/>
            <person name="Bandaranaike D."/>
            <person name="Bellair M."/>
            <person name="Blankenburg K."/>
            <person name="Chao H."/>
            <person name="Dinh H."/>
            <person name="Doddapaneni H."/>
            <person name="Dugan-Rocha S."/>
            <person name="Elkadiri S."/>
            <person name="Gnanaolivu R."/>
            <person name="Hughes D."/>
            <person name="Lee S."/>
            <person name="Li M."/>
            <person name="Ming W."/>
            <person name="Munidasa M."/>
            <person name="Muniz J."/>
            <person name="Nguyen L."/>
            <person name="Osuji N."/>
            <person name="Pu L.-L."/>
            <person name="Puazo M."/>
            <person name="Skinner E."/>
            <person name="Qu C."/>
            <person name="Quiroz J."/>
            <person name="Raj R."/>
            <person name="Weissenberger G."/>
            <person name="Xin Y."/>
            <person name="Zou X."/>
            <person name="Han Y."/>
            <person name="Worley K."/>
            <person name="Muzny D."/>
            <person name="Gibbs R."/>
        </authorList>
    </citation>
    <scope>NUCLEOTIDE SEQUENCE</scope>
    <source>
        <strain evidence="14">HAZT.00-mixed</strain>
        <tissue evidence="14">Whole organism</tissue>
    </source>
</reference>
<dbReference type="InterPro" id="IPR050476">
    <property type="entry name" value="Insect_CytP450_Detox"/>
</dbReference>
<keyword evidence="7" id="KW-0256">Endoplasmic reticulum</keyword>
<dbReference type="AlphaFoldDB" id="A0A6A0HCK7"/>
<evidence type="ECO:0000256" key="10">
    <source>
        <dbReference type="ARBA" id="ARBA00023004"/>
    </source>
</evidence>
<evidence type="ECO:0000256" key="13">
    <source>
        <dbReference type="SAM" id="MobiDB-lite"/>
    </source>
</evidence>
<dbReference type="SUPFAM" id="SSF48264">
    <property type="entry name" value="Cytochrome P450"/>
    <property type="match status" value="1"/>
</dbReference>
<evidence type="ECO:0000256" key="12">
    <source>
        <dbReference type="ARBA" id="ARBA00023136"/>
    </source>
</evidence>
<evidence type="ECO:0000256" key="6">
    <source>
        <dbReference type="ARBA" id="ARBA00022723"/>
    </source>
</evidence>
<dbReference type="Pfam" id="PF00067">
    <property type="entry name" value="p450"/>
    <property type="match status" value="1"/>
</dbReference>
<evidence type="ECO:0000256" key="5">
    <source>
        <dbReference type="ARBA" id="ARBA00022617"/>
    </source>
</evidence>
<evidence type="ECO:0000313" key="14">
    <source>
        <dbReference type="EMBL" id="KAA0202627.1"/>
    </source>
</evidence>
<accession>A0A6A0HCK7</accession>
<evidence type="ECO:0000256" key="11">
    <source>
        <dbReference type="ARBA" id="ARBA00023033"/>
    </source>
</evidence>
<evidence type="ECO:0000256" key="8">
    <source>
        <dbReference type="ARBA" id="ARBA00022848"/>
    </source>
</evidence>
<dbReference type="InterPro" id="IPR008072">
    <property type="entry name" value="Cyt_P450_E_CYP3A"/>
</dbReference>
<evidence type="ECO:0000256" key="7">
    <source>
        <dbReference type="ARBA" id="ARBA00022824"/>
    </source>
</evidence>
<dbReference type="InterPro" id="IPR001128">
    <property type="entry name" value="Cyt_P450"/>
</dbReference>
<reference evidence="14" key="2">
    <citation type="journal article" date="2018" name="Environ. Sci. Technol.">
        <title>The Toxicogenome of Hyalella azteca: A Model for Sediment Ecotoxicology and Evolutionary Toxicology.</title>
        <authorList>
            <person name="Poynton H.C."/>
            <person name="Hasenbein S."/>
            <person name="Benoit J.B."/>
            <person name="Sepulveda M.S."/>
            <person name="Poelchau M.F."/>
            <person name="Hughes D.S.T."/>
            <person name="Murali S.C."/>
            <person name="Chen S."/>
            <person name="Glastad K.M."/>
            <person name="Goodisman M.A.D."/>
            <person name="Werren J.H."/>
            <person name="Vineis J.H."/>
            <person name="Bowen J.L."/>
            <person name="Friedrich M."/>
            <person name="Jones J."/>
            <person name="Robertson H.M."/>
            <person name="Feyereisen R."/>
            <person name="Mechler-Hickson A."/>
            <person name="Mathers N."/>
            <person name="Lee C.E."/>
            <person name="Colbourne J.K."/>
            <person name="Biales A."/>
            <person name="Johnston J.S."/>
            <person name="Wellborn G.A."/>
            <person name="Rosendale A.J."/>
            <person name="Cridge A.G."/>
            <person name="Munoz-Torres M.C."/>
            <person name="Bain P.A."/>
            <person name="Manny A.R."/>
            <person name="Major K.M."/>
            <person name="Lambert F.N."/>
            <person name="Vulpe C.D."/>
            <person name="Tuck P."/>
            <person name="Blalock B.J."/>
            <person name="Lin Y.Y."/>
            <person name="Smith M.E."/>
            <person name="Ochoa-Acuna H."/>
            <person name="Chen M.M."/>
            <person name="Childers C.P."/>
            <person name="Qu J."/>
            <person name="Dugan S."/>
            <person name="Lee S.L."/>
            <person name="Chao H."/>
            <person name="Dinh H."/>
            <person name="Han Y."/>
            <person name="Doddapaneni H."/>
            <person name="Worley K.C."/>
            <person name="Muzny D.M."/>
            <person name="Gibbs R.A."/>
            <person name="Richards S."/>
        </authorList>
    </citation>
    <scope>NUCLEOTIDE SEQUENCE</scope>
    <source>
        <strain evidence="14">HAZT.00-mixed</strain>
        <tissue evidence="14">Whole organism</tissue>
    </source>
</reference>
<dbReference type="PANTHER" id="PTHR24292">
    <property type="entry name" value="CYTOCHROME P450"/>
    <property type="match status" value="1"/>
</dbReference>
<keyword evidence="6" id="KW-0479">Metal-binding</keyword>
<evidence type="ECO:0000256" key="9">
    <source>
        <dbReference type="ARBA" id="ARBA00023002"/>
    </source>
</evidence>
<dbReference type="Proteomes" id="UP000711488">
    <property type="component" value="Unassembled WGS sequence"/>
</dbReference>
<evidence type="ECO:0000256" key="4">
    <source>
        <dbReference type="ARBA" id="ARBA00010617"/>
    </source>
</evidence>
<name>A0A6A0HCK7_HYAAZ</name>
<dbReference type="PRINTS" id="PR01689">
    <property type="entry name" value="EP450IICYP3A"/>
</dbReference>